<proteinExistence type="inferred from homology"/>
<evidence type="ECO:0000313" key="4">
    <source>
        <dbReference type="Proteomes" id="UP001214996"/>
    </source>
</evidence>
<dbReference type="InterPro" id="IPR029767">
    <property type="entry name" value="WecB-like"/>
</dbReference>
<dbReference type="EMBL" id="CP117525">
    <property type="protein sequence ID" value="WDA43789.1"/>
    <property type="molecule type" value="Genomic_DNA"/>
</dbReference>
<evidence type="ECO:0000259" key="2">
    <source>
        <dbReference type="Pfam" id="PF02350"/>
    </source>
</evidence>
<reference evidence="3" key="1">
    <citation type="submission" date="2023-02" db="EMBL/GenBank/DDBJ databases">
        <title>Pan-genomic study of Fusobacterium nucleatum reveals the distribution of pathogenic genes and functional clusters at subspecies and strain levels.</title>
        <authorList>
            <person name="Feng Q."/>
            <person name="Sun T."/>
        </authorList>
    </citation>
    <scope>NUCLEOTIDE SEQUENCE</scope>
    <source>
        <strain evidence="3">FNV</strain>
    </source>
</reference>
<dbReference type="PANTHER" id="PTHR43174:SF1">
    <property type="entry name" value="UDP-N-ACETYLGLUCOSAMINE 2-EPIMERASE"/>
    <property type="match status" value="1"/>
</dbReference>
<sequence length="377" mass="43576">MKKLKVMTVVGTRPEIIRLSAVINKLDKSEAIEHILVHTGQNYDYELNEVFFEDFKLKKPDYFLNSAVGTAIETIGNILINIEKVIDKEKPDAFLILGDTNSCLTAIAAKRRHIPIFHMEAGNRCFDQRVPEETNRKIVDHIADINLTYSDIAREYLLREGLLPDRVIKTGSPMYEVIKSKLGDINNSNVLNKLNLEKNKYFVVSAHREENINSERNFLNLVESLNVIADKYKFPVIVSTHPRTRKMIEEKEVKFNPLINLLKPLGFNDYVKLQIESKVVLSDSGTISEESSILKFRALNLREAHERPEAMEEASVMMVGLKKERILQGLEILETQEKDTLREVYDYSMPNVSDKVLRIILSYTDYINRNVWRKDYE</sequence>
<dbReference type="CDD" id="cd03786">
    <property type="entry name" value="GTB_UDP-GlcNAc_2-Epimerase"/>
    <property type="match status" value="1"/>
</dbReference>
<accession>A0AAX3MA30</accession>
<dbReference type="Proteomes" id="UP001214996">
    <property type="component" value="Chromosome"/>
</dbReference>
<comment type="similarity">
    <text evidence="1">Belongs to the UDP-N-acetylglucosamine 2-epimerase family.</text>
</comment>
<dbReference type="EC" id="5.1.3.14" evidence="3"/>
<evidence type="ECO:0000313" key="3">
    <source>
        <dbReference type="EMBL" id="WDA43789.1"/>
    </source>
</evidence>
<dbReference type="NCBIfam" id="TIGR00236">
    <property type="entry name" value="wecB"/>
    <property type="match status" value="1"/>
</dbReference>
<dbReference type="Gene3D" id="3.40.50.2000">
    <property type="entry name" value="Glycogen Phosphorylase B"/>
    <property type="match status" value="2"/>
</dbReference>
<gene>
    <name evidence="3" type="primary">wecB</name>
    <name evidence="3" type="ORF">PSR69_08915</name>
</gene>
<organism evidence="3 4">
    <name type="scientific">Fusobacterium nucleatum</name>
    <dbReference type="NCBI Taxonomy" id="851"/>
    <lineage>
        <taxon>Bacteria</taxon>
        <taxon>Fusobacteriati</taxon>
        <taxon>Fusobacteriota</taxon>
        <taxon>Fusobacteriia</taxon>
        <taxon>Fusobacteriales</taxon>
        <taxon>Fusobacteriaceae</taxon>
        <taxon>Fusobacterium</taxon>
    </lineage>
</organism>
<dbReference type="AlphaFoldDB" id="A0AAX3MA30"/>
<dbReference type="Pfam" id="PF02350">
    <property type="entry name" value="Epimerase_2"/>
    <property type="match status" value="1"/>
</dbReference>
<feature type="domain" description="UDP-N-acetylglucosamine 2-epimerase" evidence="2">
    <location>
        <begin position="25"/>
        <end position="360"/>
    </location>
</feature>
<dbReference type="PANTHER" id="PTHR43174">
    <property type="entry name" value="UDP-N-ACETYLGLUCOSAMINE 2-EPIMERASE"/>
    <property type="match status" value="1"/>
</dbReference>
<dbReference type="SUPFAM" id="SSF53756">
    <property type="entry name" value="UDP-Glycosyltransferase/glycogen phosphorylase"/>
    <property type="match status" value="1"/>
</dbReference>
<keyword evidence="1 3" id="KW-0413">Isomerase</keyword>
<name>A0AAX3MA30_FUSNU</name>
<dbReference type="RefSeq" id="WP_273833274.1">
    <property type="nucleotide sequence ID" value="NZ_CP117525.1"/>
</dbReference>
<dbReference type="InterPro" id="IPR003331">
    <property type="entry name" value="UDP_GlcNAc_Epimerase_2_dom"/>
</dbReference>
<dbReference type="GO" id="GO:0008761">
    <property type="term" value="F:UDP-N-acetylglucosamine 2-epimerase activity"/>
    <property type="evidence" value="ECO:0007669"/>
    <property type="project" value="UniProtKB-EC"/>
</dbReference>
<protein>
    <submittedName>
        <fullName evidence="3">UDP-N-acetylglucosamine 2-epimerase (Non-hydrolyzing)</fullName>
        <ecNumber evidence="3">5.1.3.14</ecNumber>
    </submittedName>
</protein>
<evidence type="ECO:0000256" key="1">
    <source>
        <dbReference type="RuleBase" id="RU003513"/>
    </source>
</evidence>